<dbReference type="PANTHER" id="PTHR14198:SF22">
    <property type="entry name" value="TRANSMEMBRANE 4 L6 FAMILY MEMBER 19"/>
    <property type="match status" value="1"/>
</dbReference>
<name>A0A6J2VLJ3_CHACN</name>
<feature type="transmembrane region" description="Helical" evidence="6">
    <location>
        <begin position="158"/>
        <end position="183"/>
    </location>
</feature>
<keyword evidence="4 6" id="KW-1133">Transmembrane helix</keyword>
<dbReference type="InParanoid" id="A0A6J2VLJ3"/>
<feature type="transmembrane region" description="Helical" evidence="6">
    <location>
        <begin position="12"/>
        <end position="31"/>
    </location>
</feature>
<dbReference type="RefSeq" id="XP_030633855.1">
    <property type="nucleotide sequence ID" value="XM_030777995.1"/>
</dbReference>
<keyword evidence="7" id="KW-1185">Reference proteome</keyword>
<evidence type="ECO:0000256" key="4">
    <source>
        <dbReference type="ARBA" id="ARBA00022989"/>
    </source>
</evidence>
<dbReference type="Proteomes" id="UP000504632">
    <property type="component" value="Chromosome 6"/>
</dbReference>
<evidence type="ECO:0000256" key="2">
    <source>
        <dbReference type="ARBA" id="ARBA00006193"/>
    </source>
</evidence>
<accession>A0A6J2VLJ3</accession>
<evidence type="ECO:0000313" key="8">
    <source>
        <dbReference type="RefSeq" id="XP_030633855.1"/>
    </source>
</evidence>
<evidence type="ECO:0000313" key="7">
    <source>
        <dbReference type="Proteomes" id="UP000504632"/>
    </source>
</evidence>
<proteinExistence type="inferred from homology"/>
<evidence type="ECO:0000256" key="5">
    <source>
        <dbReference type="ARBA" id="ARBA00023136"/>
    </source>
</evidence>
<gene>
    <name evidence="8" type="primary">LOC115815025</name>
</gene>
<feature type="transmembrane region" description="Helical" evidence="6">
    <location>
        <begin position="88"/>
        <end position="108"/>
    </location>
</feature>
<feature type="transmembrane region" description="Helical" evidence="6">
    <location>
        <begin position="51"/>
        <end position="68"/>
    </location>
</feature>
<dbReference type="Pfam" id="PF05805">
    <property type="entry name" value="L6_membrane"/>
    <property type="match status" value="1"/>
</dbReference>
<evidence type="ECO:0000256" key="6">
    <source>
        <dbReference type="SAM" id="Phobius"/>
    </source>
</evidence>
<dbReference type="InterPro" id="IPR008661">
    <property type="entry name" value="L6_membrane"/>
</dbReference>
<dbReference type="AlphaFoldDB" id="A0A6J2VLJ3"/>
<evidence type="ECO:0000256" key="1">
    <source>
        <dbReference type="ARBA" id="ARBA00004141"/>
    </source>
</evidence>
<organism evidence="7 8">
    <name type="scientific">Chanos chanos</name>
    <name type="common">Milkfish</name>
    <name type="synonym">Mugil chanos</name>
    <dbReference type="NCBI Taxonomy" id="29144"/>
    <lineage>
        <taxon>Eukaryota</taxon>
        <taxon>Metazoa</taxon>
        <taxon>Chordata</taxon>
        <taxon>Craniata</taxon>
        <taxon>Vertebrata</taxon>
        <taxon>Euteleostomi</taxon>
        <taxon>Actinopterygii</taxon>
        <taxon>Neopterygii</taxon>
        <taxon>Teleostei</taxon>
        <taxon>Ostariophysi</taxon>
        <taxon>Gonorynchiformes</taxon>
        <taxon>Chanidae</taxon>
        <taxon>Chanos</taxon>
    </lineage>
</organism>
<comment type="subcellular location">
    <subcellularLocation>
        <location evidence="1">Membrane</location>
        <topology evidence="1">Multi-pass membrane protein</topology>
    </subcellularLocation>
</comment>
<reference evidence="8" key="1">
    <citation type="submission" date="2025-08" db="UniProtKB">
        <authorList>
            <consortium name="RefSeq"/>
        </authorList>
    </citation>
    <scope>IDENTIFICATION</scope>
</reference>
<protein>
    <submittedName>
        <fullName evidence="8">Transmembrane 4 L6 family member 1</fullName>
    </submittedName>
</protein>
<comment type="similarity">
    <text evidence="2">Belongs to the L6 tetraspanin family.</text>
</comment>
<evidence type="ECO:0000256" key="3">
    <source>
        <dbReference type="ARBA" id="ARBA00022692"/>
    </source>
</evidence>
<dbReference type="GO" id="GO:0016020">
    <property type="term" value="C:membrane"/>
    <property type="evidence" value="ECO:0007669"/>
    <property type="project" value="UniProtKB-SubCell"/>
</dbReference>
<sequence length="205" mass="21950">MCVARCSHCIGLSLVPLAVVCMLANTLLLFPNLQIRYLAERHVTREAALCTGFWANGFLVLVAARGYVSSAQKTNSCSFRMEMMCQIAYSSVAMAAAGFSALVSGAGLSNGPHCLHNSTGCPEWGRVPVCNLASRLYESKLCASACMEPYGVVLWNTVLFFILLAASGLQVFLCALQTLNAFLGMIFGPGFRNNKVAPAPIEVVI</sequence>
<keyword evidence="3 6" id="KW-0812">Transmembrane</keyword>
<dbReference type="GeneID" id="115815025"/>
<dbReference type="PANTHER" id="PTHR14198">
    <property type="entry name" value="TRANSMEMBRANE 4 L6 FAMILY MEMBER 1-RELATED"/>
    <property type="match status" value="1"/>
</dbReference>
<keyword evidence="5 6" id="KW-0472">Membrane</keyword>
<dbReference type="OrthoDB" id="9897613at2759"/>